<sequence>MKLISVIATLLLTPAALAQDIPGRFDYYVLSLSWSPSWCRAEGEESDAEQCDTGRRLGFVVHGLWPQYERGWPSDCRTDTRDPSRRETRAMADIMGSGGLAWYQWKKHGRCSSLSAQDYFSLTRKAADSIIVPEALRHLGRDIALPARVVEDAFIEANPTLTRDGITVTCRNNALQEVRICLTRELQPRACAPDAQRDCRGDFLLPAPR</sequence>
<evidence type="ECO:0000313" key="4">
    <source>
        <dbReference type="EMBL" id="GLK62860.1"/>
    </source>
</evidence>
<dbReference type="InterPro" id="IPR033130">
    <property type="entry name" value="RNase_T2_His_AS_2"/>
</dbReference>
<dbReference type="AlphaFoldDB" id="A0AAD3NVJ8"/>
<comment type="caution">
    <text evidence="4">The sequence shown here is derived from an EMBL/GenBank/DDBJ whole genome shotgun (WGS) entry which is preliminary data.</text>
</comment>
<reference evidence="4" key="2">
    <citation type="submission" date="2023-01" db="EMBL/GenBank/DDBJ databases">
        <authorList>
            <person name="Sun Q."/>
            <person name="Evtushenko L."/>
        </authorList>
    </citation>
    <scope>NUCLEOTIDE SEQUENCE</scope>
    <source>
        <strain evidence="4">VKM B-2222</strain>
    </source>
</reference>
<dbReference type="RefSeq" id="WP_010398721.1">
    <property type="nucleotide sequence ID" value="NZ_BSFH01000008.1"/>
</dbReference>
<name>A0AAD3NVJ8_9RHOB</name>
<feature type="chain" id="PRO_5042132504" evidence="3">
    <location>
        <begin position="19"/>
        <end position="209"/>
    </location>
</feature>
<proteinExistence type="inferred from homology"/>
<evidence type="ECO:0000256" key="1">
    <source>
        <dbReference type="ARBA" id="ARBA00007469"/>
    </source>
</evidence>
<keyword evidence="5" id="KW-1185">Reference proteome</keyword>
<dbReference type="SUPFAM" id="SSF55895">
    <property type="entry name" value="Ribonuclease Rh-like"/>
    <property type="match status" value="1"/>
</dbReference>
<dbReference type="Pfam" id="PF00445">
    <property type="entry name" value="Ribonuclease_T2"/>
    <property type="match status" value="1"/>
</dbReference>
<dbReference type="InterPro" id="IPR001568">
    <property type="entry name" value="RNase_T2-like"/>
</dbReference>
<reference evidence="4" key="1">
    <citation type="journal article" date="2014" name="Int. J. Syst. Evol. Microbiol.">
        <title>Complete genome sequence of Corynebacterium casei LMG S-19264T (=DSM 44701T), isolated from a smear-ripened cheese.</title>
        <authorList>
            <consortium name="US DOE Joint Genome Institute (JGI-PGF)"/>
            <person name="Walter F."/>
            <person name="Albersmeier A."/>
            <person name="Kalinowski J."/>
            <person name="Ruckert C."/>
        </authorList>
    </citation>
    <scope>NUCLEOTIDE SEQUENCE</scope>
    <source>
        <strain evidence="4">VKM B-2222</strain>
    </source>
</reference>
<evidence type="ECO:0000256" key="3">
    <source>
        <dbReference type="SAM" id="SignalP"/>
    </source>
</evidence>
<accession>A0AAD3NVJ8</accession>
<comment type="similarity">
    <text evidence="1 2">Belongs to the RNase T2 family.</text>
</comment>
<dbReference type="Proteomes" id="UP001143349">
    <property type="component" value="Unassembled WGS sequence"/>
</dbReference>
<dbReference type="InterPro" id="IPR036430">
    <property type="entry name" value="RNase_T2-like_sf"/>
</dbReference>
<dbReference type="InterPro" id="IPR018188">
    <property type="entry name" value="RNase_T2_His_AS_1"/>
</dbReference>
<evidence type="ECO:0000313" key="5">
    <source>
        <dbReference type="Proteomes" id="UP001143349"/>
    </source>
</evidence>
<dbReference type="PANTHER" id="PTHR11240">
    <property type="entry name" value="RIBONUCLEASE T2"/>
    <property type="match status" value="1"/>
</dbReference>
<dbReference type="InterPro" id="IPR039378">
    <property type="entry name" value="RNase_T2_prok"/>
</dbReference>
<dbReference type="PROSITE" id="PS00530">
    <property type="entry name" value="RNASE_T2_1"/>
    <property type="match status" value="1"/>
</dbReference>
<evidence type="ECO:0000256" key="2">
    <source>
        <dbReference type="RuleBase" id="RU004328"/>
    </source>
</evidence>
<dbReference type="GO" id="GO:0003723">
    <property type="term" value="F:RNA binding"/>
    <property type="evidence" value="ECO:0007669"/>
    <property type="project" value="InterPro"/>
</dbReference>
<keyword evidence="3" id="KW-0732">Signal</keyword>
<dbReference type="PANTHER" id="PTHR11240:SF22">
    <property type="entry name" value="RIBONUCLEASE T2"/>
    <property type="match status" value="1"/>
</dbReference>
<protein>
    <submittedName>
        <fullName evidence="4">Ribonuclease T(2)</fullName>
    </submittedName>
</protein>
<dbReference type="GO" id="GO:0006401">
    <property type="term" value="P:RNA catabolic process"/>
    <property type="evidence" value="ECO:0007669"/>
    <property type="project" value="TreeGrafter"/>
</dbReference>
<dbReference type="CDD" id="cd01062">
    <property type="entry name" value="RNase_T2_prok"/>
    <property type="match status" value="1"/>
</dbReference>
<organism evidence="4 5">
    <name type="scientific">Paracoccus kondratievae</name>
    <dbReference type="NCBI Taxonomy" id="135740"/>
    <lineage>
        <taxon>Bacteria</taxon>
        <taxon>Pseudomonadati</taxon>
        <taxon>Pseudomonadota</taxon>
        <taxon>Alphaproteobacteria</taxon>
        <taxon>Rhodobacterales</taxon>
        <taxon>Paracoccaceae</taxon>
        <taxon>Paracoccus</taxon>
    </lineage>
</organism>
<dbReference type="Gene3D" id="3.90.730.10">
    <property type="entry name" value="Ribonuclease T2-like"/>
    <property type="match status" value="1"/>
</dbReference>
<dbReference type="PROSITE" id="PS00531">
    <property type="entry name" value="RNASE_T2_2"/>
    <property type="match status" value="1"/>
</dbReference>
<feature type="signal peptide" evidence="3">
    <location>
        <begin position="1"/>
        <end position="18"/>
    </location>
</feature>
<dbReference type="GO" id="GO:0033897">
    <property type="term" value="F:ribonuclease T2 activity"/>
    <property type="evidence" value="ECO:0007669"/>
    <property type="project" value="InterPro"/>
</dbReference>
<gene>
    <name evidence="4" type="ORF">GCM10017635_03290</name>
</gene>
<dbReference type="EMBL" id="BSFH01000008">
    <property type="protein sequence ID" value="GLK62860.1"/>
    <property type="molecule type" value="Genomic_DNA"/>
</dbReference>